<keyword evidence="2" id="KW-1185">Reference proteome</keyword>
<dbReference type="Proteomes" id="UP000183447">
    <property type="component" value="Unassembled WGS sequence"/>
</dbReference>
<accession>A0A1K2I2S5</accession>
<reference evidence="1 2" key="1">
    <citation type="submission" date="2016-11" db="EMBL/GenBank/DDBJ databases">
        <authorList>
            <person name="Jaros S."/>
            <person name="Januszkiewicz K."/>
            <person name="Wedrychowicz H."/>
        </authorList>
    </citation>
    <scope>NUCLEOTIDE SEQUENCE [LARGE SCALE GENOMIC DNA]</scope>
    <source>
        <strain evidence="1 2">ATCC 23634</strain>
    </source>
</reference>
<dbReference type="AlphaFoldDB" id="A0A1K2I2S5"/>
<sequence>MGTLRRDNPPSSDAAILLKDAARIAGRSVTWIRDHRQFGPLVPTEINGRQAITAESLYALLREKRKRPSIYLAVDNTK</sequence>
<evidence type="ECO:0000313" key="1">
    <source>
        <dbReference type="EMBL" id="SFZ86677.1"/>
    </source>
</evidence>
<dbReference type="STRING" id="665118.SAMN02983003_3871"/>
<gene>
    <name evidence="1" type="ORF">SAMN02983003_3871</name>
</gene>
<dbReference type="EMBL" id="FPKU01000004">
    <property type="protein sequence ID" value="SFZ86677.1"/>
    <property type="molecule type" value="Genomic_DNA"/>
</dbReference>
<protein>
    <submittedName>
        <fullName evidence="1">Uncharacterized protein</fullName>
    </submittedName>
</protein>
<name>A0A1K2I2S5_9HYPH</name>
<organism evidence="1 2">
    <name type="scientific">Devosia enhydra</name>
    <dbReference type="NCBI Taxonomy" id="665118"/>
    <lineage>
        <taxon>Bacteria</taxon>
        <taxon>Pseudomonadati</taxon>
        <taxon>Pseudomonadota</taxon>
        <taxon>Alphaproteobacteria</taxon>
        <taxon>Hyphomicrobiales</taxon>
        <taxon>Devosiaceae</taxon>
        <taxon>Devosia</taxon>
    </lineage>
</organism>
<proteinExistence type="predicted"/>
<evidence type="ECO:0000313" key="2">
    <source>
        <dbReference type="Proteomes" id="UP000183447"/>
    </source>
</evidence>